<protein>
    <submittedName>
        <fullName evidence="4">Glycosyltransferase</fullName>
    </submittedName>
</protein>
<sequence>MHKLMIALALGLLSNSAMAQQMYQWKDERGVVQYGQLPPAGVPYQQIRVQPSPPPGGQLREPAPLPLQPDTSAREAAAEQRKLERAQAEQRAAACDKLRSNLETLLNNPRLRRTNEAGDVERIGEDERQRLISQTQENLQENCSAQP</sequence>
<accession>A0A078MKT6</accession>
<gene>
    <name evidence="4" type="ORF">BN1049_03112</name>
</gene>
<dbReference type="GO" id="GO:0016740">
    <property type="term" value="F:transferase activity"/>
    <property type="evidence" value="ECO:0007669"/>
    <property type="project" value="UniProtKB-KW"/>
</dbReference>
<dbReference type="PATRIC" id="fig|1461581.3.peg.3043"/>
<keyword evidence="4" id="KW-0808">Transferase</keyword>
<reference evidence="4" key="1">
    <citation type="submission" date="2014-07" db="EMBL/GenBank/DDBJ databases">
        <authorList>
            <person name="Urmite Genomes Urmite Genomes"/>
        </authorList>
    </citation>
    <scope>NUCLEOTIDE SEQUENCE</scope>
    <source>
        <strain evidence="4">12M76_air</strain>
    </source>
</reference>
<feature type="signal peptide" evidence="2">
    <location>
        <begin position="1"/>
        <end position="19"/>
    </location>
</feature>
<feature type="chain" id="PRO_5007378013" evidence="2">
    <location>
        <begin position="20"/>
        <end position="147"/>
    </location>
</feature>
<feature type="region of interest" description="Disordered" evidence="1">
    <location>
        <begin position="44"/>
        <end position="88"/>
    </location>
</feature>
<dbReference type="RefSeq" id="WP_044501311.1">
    <property type="nucleotide sequence ID" value="NZ_LK391969.1"/>
</dbReference>
<name>A0A078MKT6_9PSED</name>
<dbReference type="EMBL" id="LM997413">
    <property type="protein sequence ID" value="CEA06864.1"/>
    <property type="molecule type" value="Genomic_DNA"/>
</dbReference>
<evidence type="ECO:0000256" key="1">
    <source>
        <dbReference type="SAM" id="MobiDB-lite"/>
    </source>
</evidence>
<organism evidence="4">
    <name type="scientific">Pseudomonas saudimassiliensis</name>
    <dbReference type="NCBI Taxonomy" id="1461581"/>
    <lineage>
        <taxon>Bacteria</taxon>
        <taxon>Pseudomonadati</taxon>
        <taxon>Pseudomonadota</taxon>
        <taxon>Gammaproteobacteria</taxon>
        <taxon>Pseudomonadales</taxon>
        <taxon>Pseudomonadaceae</taxon>
        <taxon>Pseudomonas</taxon>
    </lineage>
</organism>
<feature type="region of interest" description="Disordered" evidence="1">
    <location>
        <begin position="107"/>
        <end position="128"/>
    </location>
</feature>
<evidence type="ECO:0000256" key="2">
    <source>
        <dbReference type="SAM" id="SignalP"/>
    </source>
</evidence>
<feature type="compositionally biased region" description="Basic and acidic residues" evidence="1">
    <location>
        <begin position="72"/>
        <end position="88"/>
    </location>
</feature>
<dbReference type="InterPro" id="IPR025392">
    <property type="entry name" value="DUF4124"/>
</dbReference>
<evidence type="ECO:0000259" key="3">
    <source>
        <dbReference type="Pfam" id="PF13511"/>
    </source>
</evidence>
<proteinExistence type="predicted"/>
<dbReference type="OrthoDB" id="7068596at2"/>
<feature type="domain" description="DUF4124" evidence="3">
    <location>
        <begin position="12"/>
        <end position="55"/>
    </location>
</feature>
<feature type="compositionally biased region" description="Basic and acidic residues" evidence="1">
    <location>
        <begin position="113"/>
        <end position="128"/>
    </location>
</feature>
<evidence type="ECO:0000313" key="4">
    <source>
        <dbReference type="EMBL" id="CEA06864.1"/>
    </source>
</evidence>
<dbReference type="Pfam" id="PF13511">
    <property type="entry name" value="DUF4124"/>
    <property type="match status" value="1"/>
</dbReference>
<dbReference type="AlphaFoldDB" id="A0A078MKT6"/>
<keyword evidence="2" id="KW-0732">Signal</keyword>
<dbReference type="EMBL" id="LK391969">
    <property type="protein sequence ID" value="CEF28124.1"/>
    <property type="molecule type" value="Genomic_DNA"/>
</dbReference>